<comment type="caution">
    <text evidence="2">The sequence shown here is derived from an EMBL/GenBank/DDBJ whole genome shotgun (WGS) entry which is preliminary data.</text>
</comment>
<name>A0A8T0R3J9_PANVG</name>
<sequence length="95" mass="9715">MPPDSFSSPVDGQLPSGGAARRVATKARRGGVHGARLIPPAWRSPWPRRLPSSSSPAPAPAVLAAPVPAPASRAAFLRRPRAGTVRPSSAAHEAG</sequence>
<organism evidence="2 3">
    <name type="scientific">Panicum virgatum</name>
    <name type="common">Blackwell switchgrass</name>
    <dbReference type="NCBI Taxonomy" id="38727"/>
    <lineage>
        <taxon>Eukaryota</taxon>
        <taxon>Viridiplantae</taxon>
        <taxon>Streptophyta</taxon>
        <taxon>Embryophyta</taxon>
        <taxon>Tracheophyta</taxon>
        <taxon>Spermatophyta</taxon>
        <taxon>Magnoliopsida</taxon>
        <taxon>Liliopsida</taxon>
        <taxon>Poales</taxon>
        <taxon>Poaceae</taxon>
        <taxon>PACMAD clade</taxon>
        <taxon>Panicoideae</taxon>
        <taxon>Panicodae</taxon>
        <taxon>Paniceae</taxon>
        <taxon>Panicinae</taxon>
        <taxon>Panicum</taxon>
        <taxon>Panicum sect. Hiantes</taxon>
    </lineage>
</organism>
<accession>A0A8T0R3J9</accession>
<protein>
    <submittedName>
        <fullName evidence="2">Uncharacterized protein</fullName>
    </submittedName>
</protein>
<dbReference type="EMBL" id="CM029048">
    <property type="protein sequence ID" value="KAG2580197.1"/>
    <property type="molecule type" value="Genomic_DNA"/>
</dbReference>
<reference evidence="2" key="1">
    <citation type="submission" date="2020-05" db="EMBL/GenBank/DDBJ databases">
        <title>WGS assembly of Panicum virgatum.</title>
        <authorList>
            <person name="Lovell J.T."/>
            <person name="Jenkins J."/>
            <person name="Shu S."/>
            <person name="Juenger T.E."/>
            <person name="Schmutz J."/>
        </authorList>
    </citation>
    <scope>NUCLEOTIDE SEQUENCE</scope>
    <source>
        <strain evidence="2">AP13</strain>
    </source>
</reference>
<feature type="region of interest" description="Disordered" evidence="1">
    <location>
        <begin position="1"/>
        <end position="62"/>
    </location>
</feature>
<evidence type="ECO:0000313" key="3">
    <source>
        <dbReference type="Proteomes" id="UP000823388"/>
    </source>
</evidence>
<dbReference type="Proteomes" id="UP000823388">
    <property type="component" value="Chromosome 6N"/>
</dbReference>
<feature type="compositionally biased region" description="Polar residues" evidence="1">
    <location>
        <begin position="1"/>
        <end position="10"/>
    </location>
</feature>
<evidence type="ECO:0000256" key="1">
    <source>
        <dbReference type="SAM" id="MobiDB-lite"/>
    </source>
</evidence>
<feature type="compositionally biased region" description="Low complexity" evidence="1">
    <location>
        <begin position="39"/>
        <end position="62"/>
    </location>
</feature>
<dbReference type="AlphaFoldDB" id="A0A8T0R3J9"/>
<gene>
    <name evidence="2" type="ORF">PVAP13_6NG322601</name>
</gene>
<proteinExistence type="predicted"/>
<keyword evidence="3" id="KW-1185">Reference proteome</keyword>
<evidence type="ECO:0000313" key="2">
    <source>
        <dbReference type="EMBL" id="KAG2580197.1"/>
    </source>
</evidence>